<name>A0ABN9SFJ7_9DINO</name>
<protein>
    <recommendedName>
        <fullName evidence="5">Magnesium transporter</fullName>
    </recommendedName>
</protein>
<feature type="transmembrane region" description="Helical" evidence="1">
    <location>
        <begin position="193"/>
        <end position="215"/>
    </location>
</feature>
<evidence type="ECO:0000313" key="4">
    <source>
        <dbReference type="Proteomes" id="UP001189429"/>
    </source>
</evidence>
<evidence type="ECO:0008006" key="5">
    <source>
        <dbReference type="Google" id="ProtNLM"/>
    </source>
</evidence>
<proteinExistence type="predicted"/>
<feature type="transmembrane region" description="Helical" evidence="1">
    <location>
        <begin position="251"/>
        <end position="273"/>
    </location>
</feature>
<comment type="caution">
    <text evidence="2">The sequence shown here is derived from an EMBL/GenBank/DDBJ whole genome shotgun (WGS) entry which is preliminary data.</text>
</comment>
<evidence type="ECO:0000313" key="2">
    <source>
        <dbReference type="EMBL" id="CAK0830110.1"/>
    </source>
</evidence>
<dbReference type="EMBL" id="CAUYUJ010015957">
    <property type="protein sequence ID" value="CAK0860230.1"/>
    <property type="molecule type" value="Genomic_DNA"/>
</dbReference>
<dbReference type="Proteomes" id="UP001189429">
    <property type="component" value="Unassembled WGS sequence"/>
</dbReference>
<evidence type="ECO:0000313" key="3">
    <source>
        <dbReference type="EMBL" id="CAK0860230.1"/>
    </source>
</evidence>
<feature type="transmembrane region" description="Helical" evidence="1">
    <location>
        <begin position="222"/>
        <end position="245"/>
    </location>
</feature>
<feature type="transmembrane region" description="Helical" evidence="1">
    <location>
        <begin position="167"/>
        <end position="187"/>
    </location>
</feature>
<gene>
    <name evidence="2" type="ORF">PCOR1329_LOCUS28830</name>
    <name evidence="3" type="ORF">PCOR1329_LOCUS49257</name>
</gene>
<keyword evidence="1" id="KW-1133">Transmembrane helix</keyword>
<dbReference type="EMBL" id="CAUYUJ010010724">
    <property type="protein sequence ID" value="CAK0830110.1"/>
    <property type="molecule type" value="Genomic_DNA"/>
</dbReference>
<feature type="transmembrane region" description="Helical" evidence="1">
    <location>
        <begin position="137"/>
        <end position="155"/>
    </location>
</feature>
<sequence length="309" mass="33145">MASVYLCGVFAVLSGLVMAVGMNILACARHKKKTACTGCLHMATNLVLQLAAVGLFLQACAWGPVALAMPLETATLLLSNLALQVLLEIGHFDKACLVGTLVLTCAACCLGDVGPEDTTPAEACNATAWNRLLTTPAISWMIFVFFLAVISLVVMRTCQHNVFYNTIGYSLFVAIATAVGAAVGKFLTFTTGSLFGVFFVVYLFCGVGSLLFGAFAARECDLVFFMASNECFKLIITAFTGRFVWHDTPRYWLSYVMVYTLMCLGGGHCLLCCSREAEVQRALGGYHSRADPNSAHPLEFAGGTPVECQ</sequence>
<keyword evidence="1" id="KW-0472">Membrane</keyword>
<feature type="transmembrane region" description="Helical" evidence="1">
    <location>
        <begin position="6"/>
        <end position="26"/>
    </location>
</feature>
<accession>A0ABN9SFJ7</accession>
<evidence type="ECO:0000256" key="1">
    <source>
        <dbReference type="SAM" id="Phobius"/>
    </source>
</evidence>
<keyword evidence="1" id="KW-0812">Transmembrane</keyword>
<keyword evidence="4" id="KW-1185">Reference proteome</keyword>
<organism evidence="2 4">
    <name type="scientific">Prorocentrum cordatum</name>
    <dbReference type="NCBI Taxonomy" id="2364126"/>
    <lineage>
        <taxon>Eukaryota</taxon>
        <taxon>Sar</taxon>
        <taxon>Alveolata</taxon>
        <taxon>Dinophyceae</taxon>
        <taxon>Prorocentrales</taxon>
        <taxon>Prorocentraceae</taxon>
        <taxon>Prorocentrum</taxon>
    </lineage>
</organism>
<reference evidence="2" key="1">
    <citation type="submission" date="2023-10" db="EMBL/GenBank/DDBJ databases">
        <authorList>
            <person name="Chen Y."/>
            <person name="Shah S."/>
            <person name="Dougan E. K."/>
            <person name="Thang M."/>
            <person name="Chan C."/>
        </authorList>
    </citation>
    <scope>NUCLEOTIDE SEQUENCE [LARGE SCALE GENOMIC DNA]</scope>
</reference>
<feature type="transmembrane region" description="Helical" evidence="1">
    <location>
        <begin position="46"/>
        <end position="69"/>
    </location>
</feature>